<feature type="transmembrane region" description="Helical" evidence="1">
    <location>
        <begin position="505"/>
        <end position="525"/>
    </location>
</feature>
<dbReference type="RefSeq" id="WP_068271483.1">
    <property type="nucleotide sequence ID" value="NZ_LQZG01000001.1"/>
</dbReference>
<feature type="transmembrane region" description="Helical" evidence="1">
    <location>
        <begin position="531"/>
        <end position="549"/>
    </location>
</feature>
<gene>
    <name evidence="3" type="ORF">AWH69_03510</name>
</gene>
<protein>
    <submittedName>
        <fullName evidence="3">Uncharacterized protein</fullName>
    </submittedName>
</protein>
<feature type="signal peptide" evidence="2">
    <location>
        <begin position="1"/>
        <end position="24"/>
    </location>
</feature>
<dbReference type="EMBL" id="LQZG01000001">
    <property type="protein sequence ID" value="OAB88852.1"/>
    <property type="molecule type" value="Genomic_DNA"/>
</dbReference>
<feature type="transmembrane region" description="Helical" evidence="1">
    <location>
        <begin position="429"/>
        <end position="450"/>
    </location>
</feature>
<keyword evidence="4" id="KW-1185">Reference proteome</keyword>
<feature type="transmembrane region" description="Helical" evidence="1">
    <location>
        <begin position="556"/>
        <end position="576"/>
    </location>
</feature>
<feature type="transmembrane region" description="Helical" evidence="1">
    <location>
        <begin position="617"/>
        <end position="634"/>
    </location>
</feature>
<feature type="chain" id="PRO_5039496053" evidence="2">
    <location>
        <begin position="25"/>
        <end position="709"/>
    </location>
</feature>
<name>A0A176QGP6_9MICO</name>
<organism evidence="3 4">
    <name type="scientific">Janibacter melonis</name>
    <dbReference type="NCBI Taxonomy" id="262209"/>
    <lineage>
        <taxon>Bacteria</taxon>
        <taxon>Bacillati</taxon>
        <taxon>Actinomycetota</taxon>
        <taxon>Actinomycetes</taxon>
        <taxon>Micrococcales</taxon>
        <taxon>Intrasporangiaceae</taxon>
        <taxon>Janibacter</taxon>
    </lineage>
</organism>
<feature type="transmembrane region" description="Helical" evidence="1">
    <location>
        <begin position="470"/>
        <end position="493"/>
    </location>
</feature>
<feature type="transmembrane region" description="Helical" evidence="1">
    <location>
        <begin position="399"/>
        <end position="422"/>
    </location>
</feature>
<feature type="transmembrane region" description="Helical" evidence="1">
    <location>
        <begin position="677"/>
        <end position="697"/>
    </location>
</feature>
<evidence type="ECO:0000256" key="2">
    <source>
        <dbReference type="SAM" id="SignalP"/>
    </source>
</evidence>
<keyword evidence="1" id="KW-0812">Transmembrane</keyword>
<reference evidence="3 4" key="1">
    <citation type="submission" date="2016-01" db="EMBL/GenBank/DDBJ databases">
        <title>Janibacter melonis strain CD11_4 genome sequencing and assembly.</title>
        <authorList>
            <person name="Nair G.R."/>
            <person name="Kaur G."/>
            <person name="Chander A.M."/>
            <person name="Mayilraj S."/>
        </authorList>
    </citation>
    <scope>NUCLEOTIDE SEQUENCE [LARGE SCALE GENOMIC DNA]</scope>
    <source>
        <strain evidence="3 4">CD11-4</strain>
    </source>
</reference>
<feature type="transmembrane region" description="Helical" evidence="1">
    <location>
        <begin position="654"/>
        <end position="671"/>
    </location>
</feature>
<evidence type="ECO:0000313" key="4">
    <source>
        <dbReference type="Proteomes" id="UP000076976"/>
    </source>
</evidence>
<dbReference type="Proteomes" id="UP000076976">
    <property type="component" value="Unassembled WGS sequence"/>
</dbReference>
<comment type="caution">
    <text evidence="3">The sequence shown here is derived from an EMBL/GenBank/DDBJ whole genome shotgun (WGS) entry which is preliminary data.</text>
</comment>
<accession>A0A176QGP6</accession>
<feature type="transmembrane region" description="Helical" evidence="1">
    <location>
        <begin position="369"/>
        <end position="393"/>
    </location>
</feature>
<evidence type="ECO:0000256" key="1">
    <source>
        <dbReference type="SAM" id="Phobius"/>
    </source>
</evidence>
<keyword evidence="2" id="KW-0732">Signal</keyword>
<evidence type="ECO:0000313" key="3">
    <source>
        <dbReference type="EMBL" id="OAB88852.1"/>
    </source>
</evidence>
<dbReference type="AlphaFoldDB" id="A0A176QGP6"/>
<sequence>MTRLLLALVAACAAVLGAAPAASATGAAALTAPDPNQPAVVVLGAPGLSLRDLSPQETPTLWSLATKGATADLVVRGGYLQTCGVDGWLSLGAGGRVAFPRPGSPDLTDPEAAPVCPEVGLTGTGAVEGWGDAVDLVRERKTDATLGVLADSLRAAGTCVEASGGAGASIAAADGRGEVGDGSGGCAVRLVDVGQVDGERDASRQAQVRDVDTAVQEAVSGLPEETLVVVAGLGDSGTGPALRALVYSGGGDPRSAAGVEPGALSSPTTRRTGVVQLPDLTADLLERVGAEPAAPLAGRPLSLVRDDRGGAAERLADQADVAGQLEVADASIPPFFRGLAAVVVVASVLGALAWALLRRRPARRPLVHVLRTAALVLASVPAATYAATLAPWWSGDHPVLALAGWTALGAGLLTALALAVTAGSTRRGLTAVGVVGGVTALLLTADLLLRDGASILLGVLGLHPWDGGRFYGFGNVPFALFVTGALLAVTALLDPLLRAGRRRAATALAAVLGVVLLVLVAAPFVGADGGGTLAVVPAVGYLVLAVSGARVTLLRLLLIGVVTVGGFLAVAGLDYLRPEDERSHLGRFFGRVLTGDAWEVVERKLVMNLEMLLGPERAALLVPIGLVLVIWALARPGSRLARPLAGPLEEHPALRPGLVALVVALTAGFLLNDSGTGIPAVASIILVPSLVVLALAGGPAAGRAATRSP</sequence>
<keyword evidence="1" id="KW-0472">Membrane</keyword>
<dbReference type="STRING" id="262209.AWH69_03510"/>
<feature type="transmembrane region" description="Helical" evidence="1">
    <location>
        <begin position="335"/>
        <end position="357"/>
    </location>
</feature>
<keyword evidence="1" id="KW-1133">Transmembrane helix</keyword>
<proteinExistence type="predicted"/>